<sequence>MRRRLDQIDLRILQELQDDGRITNQALSERVGLSPRPCLERVRRLEKEGLIVRYQALVDVRKLQSCVFVLAQVALEKQGRDARHRFERRLRDTPEVIECFEVSGPFDYIAKLVCEDLDAYQDLTTGWIDDPELGVARIVTNVVLRPVRDFGRYPIFAAEGPASAG</sequence>
<reference evidence="6" key="1">
    <citation type="journal article" date="2019" name="Int. J. Syst. Evol. Microbiol.">
        <title>The Global Catalogue of Microorganisms (GCM) 10K type strain sequencing project: providing services to taxonomists for standard genome sequencing and annotation.</title>
        <authorList>
            <consortium name="The Broad Institute Genomics Platform"/>
            <consortium name="The Broad Institute Genome Sequencing Center for Infectious Disease"/>
            <person name="Wu L."/>
            <person name="Ma J."/>
        </authorList>
    </citation>
    <scope>NUCLEOTIDE SEQUENCE [LARGE SCALE GENOMIC DNA]</scope>
    <source>
        <strain evidence="6">CGMCC 1.16275</strain>
    </source>
</reference>
<proteinExistence type="predicted"/>
<dbReference type="Pfam" id="PF01037">
    <property type="entry name" value="AsnC_trans_reg"/>
    <property type="match status" value="1"/>
</dbReference>
<evidence type="ECO:0000256" key="3">
    <source>
        <dbReference type="ARBA" id="ARBA00023163"/>
    </source>
</evidence>
<dbReference type="InterPro" id="IPR019887">
    <property type="entry name" value="Tscrpt_reg_AsnC/Lrp_C"/>
</dbReference>
<evidence type="ECO:0000256" key="1">
    <source>
        <dbReference type="ARBA" id="ARBA00023015"/>
    </source>
</evidence>
<keyword evidence="3" id="KW-0804">Transcription</keyword>
<dbReference type="Gene3D" id="1.10.10.10">
    <property type="entry name" value="Winged helix-like DNA-binding domain superfamily/Winged helix DNA-binding domain"/>
    <property type="match status" value="1"/>
</dbReference>
<comment type="caution">
    <text evidence="5">The sequence shown here is derived from an EMBL/GenBank/DDBJ whole genome shotgun (WGS) entry which is preliminary data.</text>
</comment>
<dbReference type="EMBL" id="JBHTCM010000015">
    <property type="protein sequence ID" value="MFC7334406.1"/>
    <property type="molecule type" value="Genomic_DNA"/>
</dbReference>
<evidence type="ECO:0000313" key="5">
    <source>
        <dbReference type="EMBL" id="MFC7334406.1"/>
    </source>
</evidence>
<accession>A0ABW2KYM5</accession>
<dbReference type="InterPro" id="IPR019885">
    <property type="entry name" value="Tscrpt_reg_HTH_AsnC-type_CS"/>
</dbReference>
<keyword evidence="6" id="KW-1185">Reference proteome</keyword>
<dbReference type="CDD" id="cd00090">
    <property type="entry name" value="HTH_ARSR"/>
    <property type="match status" value="1"/>
</dbReference>
<dbReference type="Pfam" id="PF13412">
    <property type="entry name" value="HTH_24"/>
    <property type="match status" value="1"/>
</dbReference>
<dbReference type="PANTHER" id="PTHR30154:SF34">
    <property type="entry name" value="TRANSCRIPTIONAL REGULATOR AZLB"/>
    <property type="match status" value="1"/>
</dbReference>
<dbReference type="Gene3D" id="3.30.70.920">
    <property type="match status" value="1"/>
</dbReference>
<dbReference type="InterPro" id="IPR036388">
    <property type="entry name" value="WH-like_DNA-bd_sf"/>
</dbReference>
<name>A0ABW2KYM5_9PROT</name>
<dbReference type="RefSeq" id="WP_377359964.1">
    <property type="nucleotide sequence ID" value="NZ_JBHTCM010000015.1"/>
</dbReference>
<evidence type="ECO:0000313" key="6">
    <source>
        <dbReference type="Proteomes" id="UP001596456"/>
    </source>
</evidence>
<dbReference type="PANTHER" id="PTHR30154">
    <property type="entry name" value="LEUCINE-RESPONSIVE REGULATORY PROTEIN"/>
    <property type="match status" value="1"/>
</dbReference>
<dbReference type="SUPFAM" id="SSF54909">
    <property type="entry name" value="Dimeric alpha+beta barrel"/>
    <property type="match status" value="1"/>
</dbReference>
<dbReference type="InterPro" id="IPR019888">
    <property type="entry name" value="Tscrpt_reg_AsnC-like"/>
</dbReference>
<evidence type="ECO:0000259" key="4">
    <source>
        <dbReference type="PROSITE" id="PS50956"/>
    </source>
</evidence>
<dbReference type="PROSITE" id="PS00519">
    <property type="entry name" value="HTH_ASNC_1"/>
    <property type="match status" value="1"/>
</dbReference>
<protein>
    <submittedName>
        <fullName evidence="5">Lrp/AsnC family transcriptional regulator</fullName>
    </submittedName>
</protein>
<dbReference type="InterPro" id="IPR011991">
    <property type="entry name" value="ArsR-like_HTH"/>
</dbReference>
<dbReference type="InterPro" id="IPR036390">
    <property type="entry name" value="WH_DNA-bd_sf"/>
</dbReference>
<organism evidence="5 6">
    <name type="scientific">Rhodocista pekingensis</name>
    <dbReference type="NCBI Taxonomy" id="201185"/>
    <lineage>
        <taxon>Bacteria</taxon>
        <taxon>Pseudomonadati</taxon>
        <taxon>Pseudomonadota</taxon>
        <taxon>Alphaproteobacteria</taxon>
        <taxon>Rhodospirillales</taxon>
        <taxon>Azospirillaceae</taxon>
        <taxon>Rhodocista</taxon>
    </lineage>
</organism>
<dbReference type="PROSITE" id="PS50956">
    <property type="entry name" value="HTH_ASNC_2"/>
    <property type="match status" value="1"/>
</dbReference>
<feature type="domain" description="HTH asnC-type" evidence="4">
    <location>
        <begin position="5"/>
        <end position="81"/>
    </location>
</feature>
<dbReference type="SMART" id="SM00344">
    <property type="entry name" value="HTH_ASNC"/>
    <property type="match status" value="1"/>
</dbReference>
<keyword evidence="1" id="KW-0805">Transcription regulation</keyword>
<gene>
    <name evidence="5" type="ORF">ACFQPS_14650</name>
</gene>
<evidence type="ECO:0000256" key="2">
    <source>
        <dbReference type="ARBA" id="ARBA00023125"/>
    </source>
</evidence>
<dbReference type="InterPro" id="IPR011008">
    <property type="entry name" value="Dimeric_a/b-barrel"/>
</dbReference>
<dbReference type="SUPFAM" id="SSF46785">
    <property type="entry name" value="Winged helix' DNA-binding domain"/>
    <property type="match status" value="1"/>
</dbReference>
<dbReference type="InterPro" id="IPR000485">
    <property type="entry name" value="AsnC-type_HTH_dom"/>
</dbReference>
<dbReference type="PRINTS" id="PR00033">
    <property type="entry name" value="HTHASNC"/>
</dbReference>
<keyword evidence="2" id="KW-0238">DNA-binding</keyword>
<dbReference type="Proteomes" id="UP001596456">
    <property type="component" value="Unassembled WGS sequence"/>
</dbReference>